<dbReference type="Proteomes" id="UP000681720">
    <property type="component" value="Unassembled WGS sequence"/>
</dbReference>
<dbReference type="InterPro" id="IPR050440">
    <property type="entry name" value="Laminin/Netrin_ECM"/>
</dbReference>
<feature type="disulfide bond" evidence="5">
    <location>
        <begin position="15"/>
        <end position="32"/>
    </location>
</feature>
<dbReference type="PROSITE" id="PS50027">
    <property type="entry name" value="EGF_LAM_2"/>
    <property type="match status" value="1"/>
</dbReference>
<dbReference type="Gene3D" id="2.10.25.10">
    <property type="entry name" value="Laminin"/>
    <property type="match status" value="1"/>
</dbReference>
<feature type="disulfide bond" evidence="5">
    <location>
        <begin position="34"/>
        <end position="43"/>
    </location>
</feature>
<evidence type="ECO:0000259" key="6">
    <source>
        <dbReference type="PROSITE" id="PS50027"/>
    </source>
</evidence>
<feature type="disulfide bond" evidence="5">
    <location>
        <begin position="13"/>
        <end position="25"/>
    </location>
</feature>
<keyword evidence="2 5" id="KW-1015">Disulfide bond</keyword>
<organism evidence="7 9">
    <name type="scientific">Rotaria magnacalcarata</name>
    <dbReference type="NCBI Taxonomy" id="392030"/>
    <lineage>
        <taxon>Eukaryota</taxon>
        <taxon>Metazoa</taxon>
        <taxon>Spiralia</taxon>
        <taxon>Gnathifera</taxon>
        <taxon>Rotifera</taxon>
        <taxon>Eurotatoria</taxon>
        <taxon>Bdelloidea</taxon>
        <taxon>Philodinida</taxon>
        <taxon>Philodinidae</taxon>
        <taxon>Rotaria</taxon>
    </lineage>
</organism>
<evidence type="ECO:0000256" key="1">
    <source>
        <dbReference type="ARBA" id="ARBA00022737"/>
    </source>
</evidence>
<evidence type="ECO:0000256" key="4">
    <source>
        <dbReference type="ARBA" id="ARBA00023292"/>
    </source>
</evidence>
<dbReference type="EMBL" id="CAJOBJ010266049">
    <property type="protein sequence ID" value="CAF5123166.1"/>
    <property type="molecule type" value="Genomic_DNA"/>
</dbReference>
<evidence type="ECO:0000313" key="8">
    <source>
        <dbReference type="EMBL" id="CAF5123166.1"/>
    </source>
</evidence>
<dbReference type="CDD" id="cd00055">
    <property type="entry name" value="EGF_Lam"/>
    <property type="match status" value="1"/>
</dbReference>
<reference evidence="7" key="1">
    <citation type="submission" date="2021-02" db="EMBL/GenBank/DDBJ databases">
        <authorList>
            <person name="Nowell W R."/>
        </authorList>
    </citation>
    <scope>NUCLEOTIDE SEQUENCE</scope>
</reference>
<dbReference type="AlphaFoldDB" id="A0A8S3F8M2"/>
<dbReference type="InterPro" id="IPR002049">
    <property type="entry name" value="LE_dom"/>
</dbReference>
<dbReference type="Proteomes" id="UP000676336">
    <property type="component" value="Unassembled WGS sequence"/>
</dbReference>
<dbReference type="SMART" id="SM00180">
    <property type="entry name" value="EGF_Lam"/>
    <property type="match status" value="1"/>
</dbReference>
<dbReference type="FunFam" id="2.10.25.10:FF:000011">
    <property type="entry name" value="Cadherin EGF LAG seven-pass G-type receptor"/>
    <property type="match status" value="1"/>
</dbReference>
<comment type="caution">
    <text evidence="7">The sequence shown here is derived from an EMBL/GenBank/DDBJ whole genome shotgun (WGS) entry which is preliminary data.</text>
</comment>
<feature type="non-terminal residue" evidence="7">
    <location>
        <position position="1"/>
    </location>
</feature>
<evidence type="ECO:0000313" key="7">
    <source>
        <dbReference type="EMBL" id="CAF5110201.1"/>
    </source>
</evidence>
<dbReference type="Pfam" id="PF00053">
    <property type="entry name" value="EGF_laminin"/>
    <property type="match status" value="1"/>
</dbReference>
<dbReference type="SUPFAM" id="SSF57196">
    <property type="entry name" value="EGF/Laminin"/>
    <property type="match status" value="1"/>
</dbReference>
<keyword evidence="1" id="KW-0677">Repeat</keyword>
<name>A0A8S3F8M2_9BILA</name>
<evidence type="ECO:0000256" key="3">
    <source>
        <dbReference type="ARBA" id="ARBA00023180"/>
    </source>
</evidence>
<feature type="non-terminal residue" evidence="7">
    <location>
        <position position="56"/>
    </location>
</feature>
<gene>
    <name evidence="8" type="ORF">GIL414_LOCUS63642</name>
    <name evidence="7" type="ORF">SMN809_LOCUS62064</name>
</gene>
<dbReference type="GO" id="GO:0007411">
    <property type="term" value="P:axon guidance"/>
    <property type="evidence" value="ECO:0007669"/>
    <property type="project" value="TreeGrafter"/>
</dbReference>
<evidence type="ECO:0000256" key="5">
    <source>
        <dbReference type="PROSITE-ProRule" id="PRU00460"/>
    </source>
</evidence>
<comment type="caution">
    <text evidence="5">Lacks conserved residue(s) required for the propagation of feature annotation.</text>
</comment>
<keyword evidence="3" id="KW-0325">Glycoprotein</keyword>
<dbReference type="GO" id="GO:0009887">
    <property type="term" value="P:animal organ morphogenesis"/>
    <property type="evidence" value="ECO:0007669"/>
    <property type="project" value="TreeGrafter"/>
</dbReference>
<proteinExistence type="predicted"/>
<dbReference type="PANTHER" id="PTHR10574:SF406">
    <property type="entry name" value="LAMININ SUBUNIT ALPHA 5"/>
    <property type="match status" value="1"/>
</dbReference>
<dbReference type="PANTHER" id="PTHR10574">
    <property type="entry name" value="NETRIN/LAMININ-RELATED"/>
    <property type="match status" value="1"/>
</dbReference>
<feature type="domain" description="Laminin EGF-like" evidence="6">
    <location>
        <begin position="13"/>
        <end position="56"/>
    </location>
</feature>
<evidence type="ECO:0000313" key="9">
    <source>
        <dbReference type="Proteomes" id="UP000676336"/>
    </source>
</evidence>
<dbReference type="GO" id="GO:0009888">
    <property type="term" value="P:tissue development"/>
    <property type="evidence" value="ECO:0007669"/>
    <property type="project" value="TreeGrafter"/>
</dbReference>
<dbReference type="GO" id="GO:0005604">
    <property type="term" value="C:basement membrane"/>
    <property type="evidence" value="ECO:0007669"/>
    <property type="project" value="TreeGrafter"/>
</dbReference>
<protein>
    <recommendedName>
        <fullName evidence="6">Laminin EGF-like domain-containing protein</fullName>
    </recommendedName>
</protein>
<accession>A0A8S3F8M2</accession>
<keyword evidence="4 5" id="KW-0424">Laminin EGF-like domain</keyword>
<sequence>PGTYGDPNACQPCQCSNDGAVSSECDPQTGQCTCKPGVTGQLCDRCARAKYGVVPY</sequence>
<dbReference type="GO" id="GO:0005201">
    <property type="term" value="F:extracellular matrix structural constituent"/>
    <property type="evidence" value="ECO:0007669"/>
    <property type="project" value="TreeGrafter"/>
</dbReference>
<dbReference type="EMBL" id="CAJOBI010254289">
    <property type="protein sequence ID" value="CAF5110201.1"/>
    <property type="molecule type" value="Genomic_DNA"/>
</dbReference>
<evidence type="ECO:0000256" key="2">
    <source>
        <dbReference type="ARBA" id="ARBA00023157"/>
    </source>
</evidence>